<evidence type="ECO:0000259" key="5">
    <source>
        <dbReference type="Pfam" id="PF00535"/>
    </source>
</evidence>
<evidence type="ECO:0000256" key="2">
    <source>
        <dbReference type="ARBA" id="ARBA00022679"/>
    </source>
</evidence>
<sequence>MENQDIVLSICIPTFNRAPFLQQTLDSMVSQPAFADTHEIEIVIADNASDDDTEAVAARYVAAFPGKIQYHRHAETISPDMNFKFVMEQGRGLYLKLHNDNLLVHPGTLAELVKVYRATAAEMPVVFLTNGNHAQGNPIEALTSVSDFVRRVSFMSTWIGGFGMWRSEFHALPDFARNQHLRLVQTDVMLRLLGMGKRAIVLFGHYFSGVPTGRKGNYKKGGYNIAEVFGKNYLSLLKPYLATGQLDRAIYEHEKKLLLIQHIIPCYFDPNNDYQKTGFFEHMQDYVDDDYFYQAVAHLDSDVPPRQAAPAPAPAAAPAPTFEEQKRAYWRALNPHNHTELTMSAGPFDFNRVTVGRMSYGELNVMAYGREGERLTIGNFVSMASEVKFMLGGNHPYEGVSTYPFLVKYFGEMLESTNKGPIVVGDDVWIGYQVLILSGVTIGQGAVIAAGSVVTRDVAPYTIVGGNPAKFIKHRYAPAVIEKMLKFDFSKLSDQTILANRDVLYQPLTADNVDAVIARLTAG</sequence>
<dbReference type="SUPFAM" id="SSF53448">
    <property type="entry name" value="Nucleotide-diphospho-sugar transferases"/>
    <property type="match status" value="1"/>
</dbReference>
<proteinExistence type="inferred from homology"/>
<evidence type="ECO:0000256" key="1">
    <source>
        <dbReference type="ARBA" id="ARBA00007274"/>
    </source>
</evidence>
<dbReference type="InterPro" id="IPR050179">
    <property type="entry name" value="Trans_hexapeptide_repeat"/>
</dbReference>
<dbReference type="InterPro" id="IPR001173">
    <property type="entry name" value="Glyco_trans_2-like"/>
</dbReference>
<dbReference type="Pfam" id="PF00132">
    <property type="entry name" value="Hexapep"/>
    <property type="match status" value="1"/>
</dbReference>
<keyword evidence="4" id="KW-0012">Acyltransferase</keyword>
<gene>
    <name evidence="6" type="ORF">GEV02_29690</name>
</gene>
<dbReference type="EMBL" id="WHUG01000019">
    <property type="protein sequence ID" value="MQA42318.1"/>
    <property type="molecule type" value="Genomic_DNA"/>
</dbReference>
<dbReference type="InterPro" id="IPR001451">
    <property type="entry name" value="Hexapep"/>
</dbReference>
<dbReference type="InterPro" id="IPR029044">
    <property type="entry name" value="Nucleotide-diphossugar_trans"/>
</dbReference>
<dbReference type="Proteomes" id="UP000440498">
    <property type="component" value="Unassembled WGS sequence"/>
</dbReference>
<dbReference type="InterPro" id="IPR011004">
    <property type="entry name" value="Trimer_LpxA-like_sf"/>
</dbReference>
<dbReference type="GO" id="GO:0016746">
    <property type="term" value="F:acyltransferase activity"/>
    <property type="evidence" value="ECO:0007669"/>
    <property type="project" value="UniProtKB-KW"/>
</dbReference>
<dbReference type="RefSeq" id="WP_152841425.1">
    <property type="nucleotide sequence ID" value="NZ_WHUG01000019.1"/>
</dbReference>
<accession>A0A6A7NBF0</accession>
<dbReference type="Gene3D" id="2.160.10.10">
    <property type="entry name" value="Hexapeptide repeat proteins"/>
    <property type="match status" value="1"/>
</dbReference>
<keyword evidence="3" id="KW-0677">Repeat</keyword>
<evidence type="ECO:0000313" key="6">
    <source>
        <dbReference type="EMBL" id="MQA42318.1"/>
    </source>
</evidence>
<protein>
    <submittedName>
        <fullName evidence="6">Glycosyltransferase</fullName>
    </submittedName>
</protein>
<dbReference type="CDD" id="cd00761">
    <property type="entry name" value="Glyco_tranf_GTA_type"/>
    <property type="match status" value="1"/>
</dbReference>
<reference evidence="6 7" key="1">
    <citation type="submission" date="2019-10" db="EMBL/GenBank/DDBJ databases">
        <title>Two novel species isolated from a subtropical stream in China.</title>
        <authorList>
            <person name="Lu H."/>
        </authorList>
    </citation>
    <scope>NUCLEOTIDE SEQUENCE [LARGE SCALE GENOMIC DNA]</scope>
    <source>
        <strain evidence="6 7">FT29W</strain>
    </source>
</reference>
<keyword evidence="7" id="KW-1185">Reference proteome</keyword>
<name>A0A6A7NBF0_9BURK</name>
<comment type="similarity">
    <text evidence="1">Belongs to the transferase hexapeptide repeat family.</text>
</comment>
<dbReference type="Pfam" id="PF00535">
    <property type="entry name" value="Glycos_transf_2"/>
    <property type="match status" value="1"/>
</dbReference>
<feature type="domain" description="Glycosyltransferase 2-like" evidence="5">
    <location>
        <begin position="9"/>
        <end position="126"/>
    </location>
</feature>
<comment type="caution">
    <text evidence="6">The sequence shown here is derived from an EMBL/GenBank/DDBJ whole genome shotgun (WGS) entry which is preliminary data.</text>
</comment>
<dbReference type="Gene3D" id="3.90.550.10">
    <property type="entry name" value="Spore Coat Polysaccharide Biosynthesis Protein SpsA, Chain A"/>
    <property type="match status" value="1"/>
</dbReference>
<organism evidence="6 7">
    <name type="scientific">Rugamonas aquatica</name>
    <dbReference type="NCBI Taxonomy" id="2743357"/>
    <lineage>
        <taxon>Bacteria</taxon>
        <taxon>Pseudomonadati</taxon>
        <taxon>Pseudomonadota</taxon>
        <taxon>Betaproteobacteria</taxon>
        <taxon>Burkholderiales</taxon>
        <taxon>Oxalobacteraceae</taxon>
        <taxon>Telluria group</taxon>
        <taxon>Rugamonas</taxon>
    </lineage>
</organism>
<dbReference type="AlphaFoldDB" id="A0A6A7NBF0"/>
<dbReference type="PANTHER" id="PTHR43300">
    <property type="entry name" value="ACETYLTRANSFERASE"/>
    <property type="match status" value="1"/>
</dbReference>
<keyword evidence="2 6" id="KW-0808">Transferase</keyword>
<dbReference type="SUPFAM" id="SSF51161">
    <property type="entry name" value="Trimeric LpxA-like enzymes"/>
    <property type="match status" value="1"/>
</dbReference>
<dbReference type="InterPro" id="IPR018357">
    <property type="entry name" value="Hexapep_transf_CS"/>
</dbReference>
<dbReference type="CDD" id="cd03349">
    <property type="entry name" value="LbH_XAT"/>
    <property type="match status" value="1"/>
</dbReference>
<evidence type="ECO:0000313" key="7">
    <source>
        <dbReference type="Proteomes" id="UP000440498"/>
    </source>
</evidence>
<dbReference type="PROSITE" id="PS00101">
    <property type="entry name" value="HEXAPEP_TRANSFERASES"/>
    <property type="match status" value="1"/>
</dbReference>
<evidence type="ECO:0000256" key="3">
    <source>
        <dbReference type="ARBA" id="ARBA00022737"/>
    </source>
</evidence>
<dbReference type="PANTHER" id="PTHR43300:SF11">
    <property type="entry name" value="ACETYLTRANSFERASE RV3034C-RELATED"/>
    <property type="match status" value="1"/>
</dbReference>
<evidence type="ECO:0000256" key="4">
    <source>
        <dbReference type="ARBA" id="ARBA00023315"/>
    </source>
</evidence>